<dbReference type="AlphaFoldDB" id="A0A1G7U044"/>
<dbReference type="OrthoDB" id="319780at2157"/>
<dbReference type="RefSeq" id="WP_092695732.1">
    <property type="nucleotide sequence ID" value="NZ_FNBK01000034.1"/>
</dbReference>
<reference evidence="3" key="1">
    <citation type="submission" date="2016-10" db="EMBL/GenBank/DDBJ databases">
        <authorList>
            <person name="Varghese N."/>
            <person name="Submissions S."/>
        </authorList>
    </citation>
    <scope>NUCLEOTIDE SEQUENCE [LARGE SCALE GENOMIC DNA]</scope>
    <source>
        <strain evidence="3">IBRC-M 10760</strain>
    </source>
</reference>
<dbReference type="InterPro" id="IPR058389">
    <property type="entry name" value="DUF8076"/>
</dbReference>
<accession>A0A1G7U044</accession>
<evidence type="ECO:0000313" key="2">
    <source>
        <dbReference type="EMBL" id="SDG40906.1"/>
    </source>
</evidence>
<dbReference type="Pfam" id="PF26277">
    <property type="entry name" value="DUF8076"/>
    <property type="match status" value="1"/>
</dbReference>
<gene>
    <name evidence="2" type="ORF">SAMN05216218_1349</name>
</gene>
<keyword evidence="3" id="KW-1185">Reference proteome</keyword>
<protein>
    <recommendedName>
        <fullName evidence="1">DUF8076 domain-containing protein</fullName>
    </recommendedName>
</protein>
<evidence type="ECO:0000313" key="3">
    <source>
        <dbReference type="Proteomes" id="UP000199076"/>
    </source>
</evidence>
<proteinExistence type="predicted"/>
<evidence type="ECO:0000259" key="1">
    <source>
        <dbReference type="Pfam" id="PF26277"/>
    </source>
</evidence>
<name>A0A1G7U044_9EURY</name>
<sequence>MVEHGKLPGEYNVVVEDEYDLFDHRVPVEEFEEMLRENDVPDKVCVVGLDELFDDDDAVSELSELMDRSANTLENRSPLPTIQFSVEGSFQRRQRDYELQTGGDLYRLSRVFGPQIERRSGGWLTAPF</sequence>
<dbReference type="Proteomes" id="UP000199076">
    <property type="component" value="Unassembled WGS sequence"/>
</dbReference>
<feature type="domain" description="DUF8076" evidence="1">
    <location>
        <begin position="7"/>
        <end position="128"/>
    </location>
</feature>
<dbReference type="EMBL" id="FNBK01000034">
    <property type="protein sequence ID" value="SDG40906.1"/>
    <property type="molecule type" value="Genomic_DNA"/>
</dbReference>
<organism evidence="2 3">
    <name type="scientific">Halorientalis regularis</name>
    <dbReference type="NCBI Taxonomy" id="660518"/>
    <lineage>
        <taxon>Archaea</taxon>
        <taxon>Methanobacteriati</taxon>
        <taxon>Methanobacteriota</taxon>
        <taxon>Stenosarchaea group</taxon>
        <taxon>Halobacteria</taxon>
        <taxon>Halobacteriales</taxon>
        <taxon>Haloarculaceae</taxon>
        <taxon>Halorientalis</taxon>
    </lineage>
</organism>